<keyword evidence="3" id="KW-1185">Reference proteome</keyword>
<dbReference type="Proteomes" id="UP000275663">
    <property type="component" value="Chromosome"/>
</dbReference>
<evidence type="ECO:0000313" key="3">
    <source>
        <dbReference type="Proteomes" id="UP000275663"/>
    </source>
</evidence>
<organism evidence="2 3">
    <name type="scientific">Undibacterium parvum</name>
    <dbReference type="NCBI Taxonomy" id="401471"/>
    <lineage>
        <taxon>Bacteria</taxon>
        <taxon>Pseudomonadati</taxon>
        <taxon>Pseudomonadota</taxon>
        <taxon>Betaproteobacteria</taxon>
        <taxon>Burkholderiales</taxon>
        <taxon>Oxalobacteraceae</taxon>
        <taxon>Undibacterium</taxon>
    </lineage>
</organism>
<evidence type="ECO:0000313" key="2">
    <source>
        <dbReference type="EMBL" id="AZP13083.1"/>
    </source>
</evidence>
<gene>
    <name evidence="2" type="ORF">EJN92_14395</name>
</gene>
<sequence>MKKIILIAGFCIASLGLATSSFAKLAAPSEEAKLKAAEAKAKTAWSDKVGAYQLCKAQDKVAAGYLKAKGSAAPTPLATPACADPGPYVAAPAGPAPLAAATPASAVVATSPAASAPKK</sequence>
<evidence type="ECO:0000256" key="1">
    <source>
        <dbReference type="SAM" id="SignalP"/>
    </source>
</evidence>
<feature type="chain" id="PRO_5018605688" evidence="1">
    <location>
        <begin position="24"/>
        <end position="119"/>
    </location>
</feature>
<dbReference type="RefSeq" id="WP_126128459.1">
    <property type="nucleotide sequence ID" value="NZ_CP034464.1"/>
</dbReference>
<name>A0A3Q9BRW9_9BURK</name>
<accession>A0A3Q9BRW9</accession>
<dbReference type="EMBL" id="CP034464">
    <property type="protein sequence ID" value="AZP13083.1"/>
    <property type="molecule type" value="Genomic_DNA"/>
</dbReference>
<reference evidence="2 3" key="1">
    <citation type="journal article" date="2011" name="Int. J. Syst. Evol. Microbiol.">
        <title>Description of Undibacterium oligocarboniphilum sp. nov., isolated from purified water, and Undibacterium pigrum strain CCUG 49012 as the type strain of Undibacterium parvum sp. nov., and emended descriptions of the genus Undibacterium and the species Undibacterium pigrum.</title>
        <authorList>
            <person name="Eder W."/>
            <person name="Wanner G."/>
            <person name="Ludwig W."/>
            <person name="Busse H.J."/>
            <person name="Ziemke-Kageler F."/>
            <person name="Lang E."/>
        </authorList>
    </citation>
    <scope>NUCLEOTIDE SEQUENCE [LARGE SCALE GENOMIC DNA]</scope>
    <source>
        <strain evidence="2 3">DSM 23061</strain>
    </source>
</reference>
<keyword evidence="1" id="KW-0732">Signal</keyword>
<feature type="signal peptide" evidence="1">
    <location>
        <begin position="1"/>
        <end position="23"/>
    </location>
</feature>
<dbReference type="KEGG" id="upv:EJN92_14395"/>
<proteinExistence type="predicted"/>
<dbReference type="AlphaFoldDB" id="A0A3Q9BRW9"/>
<protein>
    <submittedName>
        <fullName evidence="2">Uncharacterized protein</fullName>
    </submittedName>
</protein>